<evidence type="ECO:0000256" key="1">
    <source>
        <dbReference type="ARBA" id="ARBA00005634"/>
    </source>
</evidence>
<evidence type="ECO:0000313" key="4">
    <source>
        <dbReference type="EMBL" id="GFZ09288.1"/>
    </source>
</evidence>
<evidence type="ECO:0000259" key="2">
    <source>
        <dbReference type="Pfam" id="PF04253"/>
    </source>
</evidence>
<evidence type="ECO:0000313" key="5">
    <source>
        <dbReference type="Proteomes" id="UP000585474"/>
    </source>
</evidence>
<dbReference type="GO" id="GO:0004180">
    <property type="term" value="F:carboxypeptidase activity"/>
    <property type="evidence" value="ECO:0007669"/>
    <property type="project" value="TreeGrafter"/>
</dbReference>
<comment type="caution">
    <text evidence="4">The sequence shown here is derived from an EMBL/GenBank/DDBJ whole genome shotgun (WGS) entry which is preliminary data.</text>
</comment>
<dbReference type="EMBL" id="BJWL01000020">
    <property type="protein sequence ID" value="GFZ09288.1"/>
    <property type="molecule type" value="Genomic_DNA"/>
</dbReference>
<dbReference type="InterPro" id="IPR007365">
    <property type="entry name" value="TFR-like_dimer_dom"/>
</dbReference>
<organism evidence="4 5">
    <name type="scientific">Actinidia rufa</name>
    <dbReference type="NCBI Taxonomy" id="165716"/>
    <lineage>
        <taxon>Eukaryota</taxon>
        <taxon>Viridiplantae</taxon>
        <taxon>Streptophyta</taxon>
        <taxon>Embryophyta</taxon>
        <taxon>Tracheophyta</taxon>
        <taxon>Spermatophyta</taxon>
        <taxon>Magnoliopsida</taxon>
        <taxon>eudicotyledons</taxon>
        <taxon>Gunneridae</taxon>
        <taxon>Pentapetalae</taxon>
        <taxon>asterids</taxon>
        <taxon>Ericales</taxon>
        <taxon>Actinidiaceae</taxon>
        <taxon>Actinidia</taxon>
    </lineage>
</organism>
<sequence>MHGLMELFDPNSGTAALLDIARRYALLLRLGWTSRRTIVLCSWDAEEFGMIGSTEWVEQNLVNLGSKAVAYLNVDCAVQGPGFYAGATPQLDDLLVEVTKKVKDPDSEGMTLYMTWKTTNKGVNIQRLAGVDSDFAPFVQHAGVPSIDLYYGRGNGSGLLDQGFHAMTNIKLRSTDAPSEATYLCRSLCRTLRTHGHIFRSITLLLTPITGWQSMGDPLFQRHVASKLPRSFSSHSMFFSAIAGVWGLVALQLADDPILPLNYLSYAAQLQEFAAAANEAHKEAKVRYEALCSMVLQKSWSLPSCRDLRARRFSAPELGAIANKGYGGVNSLLTDTTIDAYRHAPSHSLSSDGTTGMSSRAPDWNTKENIVVLMELGHHQLTGRRVEASHAAVGPPRVSIFDFLYSLYKLTTPHNKTRKTVSPHAEVDWVVPVSCAQLLFIDCRGFESNKNARKLREQETLGNISELKKRMLNDRLMFAERGFLDPEGLQGRQWFKHLVYGPPRDPESKLVFFPGTADAISLSRRMNREEGQASIQHEIWRVSRAIQRAAHALKGLMGTCGRLCSFHDRAMPEPPSIIHQQRPQYARVDVVWNEPDIDEEDEASDDSNVGLVFELKMVDADPLDLLHFLKFVSLEDFIELLKDLGLSNVCLATIASEGMIWSDFGVQVASTALFNISVTLAMPNSNSNLGYPKP</sequence>
<dbReference type="PANTHER" id="PTHR10404:SF75">
    <property type="entry name" value="GLUTAMATE CARBOXYPEPTIDASE AMP1-RELATED"/>
    <property type="match status" value="1"/>
</dbReference>
<feature type="domain" description="Peptidase M28" evidence="3">
    <location>
        <begin position="9"/>
        <end position="153"/>
    </location>
</feature>
<keyword evidence="5" id="KW-1185">Reference proteome</keyword>
<reference evidence="4 5" key="1">
    <citation type="submission" date="2019-07" db="EMBL/GenBank/DDBJ databases">
        <title>De Novo Assembly of kiwifruit Actinidia rufa.</title>
        <authorList>
            <person name="Sugita-Konishi S."/>
            <person name="Sato K."/>
            <person name="Mori E."/>
            <person name="Abe Y."/>
            <person name="Kisaki G."/>
            <person name="Hamano K."/>
            <person name="Suezawa K."/>
            <person name="Otani M."/>
            <person name="Fukuda T."/>
            <person name="Manabe T."/>
            <person name="Gomi K."/>
            <person name="Tabuchi M."/>
            <person name="Akimitsu K."/>
            <person name="Kataoka I."/>
        </authorList>
    </citation>
    <scope>NUCLEOTIDE SEQUENCE [LARGE SCALE GENOMIC DNA]</scope>
    <source>
        <strain evidence="5">cv. Fuchu</strain>
    </source>
</reference>
<protein>
    <submittedName>
        <fullName evidence="4">Peptidase M28 family protein</fullName>
    </submittedName>
</protein>
<comment type="similarity">
    <text evidence="1">Belongs to the peptidase M28 family. M28B subfamily.</text>
</comment>
<dbReference type="SUPFAM" id="SSF47672">
    <property type="entry name" value="Transferrin receptor-like dimerisation domain"/>
    <property type="match status" value="1"/>
</dbReference>
<proteinExistence type="inferred from homology"/>
<dbReference type="Gene3D" id="1.20.930.40">
    <property type="entry name" value="Transferrin receptor-like, dimerisation domain"/>
    <property type="match status" value="1"/>
</dbReference>
<dbReference type="FunFam" id="3.40.630.10:FF:000101">
    <property type="entry name" value="N-acetylated alpha-linked acidic dipeptidase like 1"/>
    <property type="match status" value="1"/>
</dbReference>
<dbReference type="Proteomes" id="UP000585474">
    <property type="component" value="Unassembled WGS sequence"/>
</dbReference>
<dbReference type="InterPro" id="IPR007484">
    <property type="entry name" value="Peptidase_M28"/>
</dbReference>
<gene>
    <name evidence="4" type="ORF">Acr_20g0010960</name>
</gene>
<dbReference type="PANTHER" id="PTHR10404">
    <property type="entry name" value="N-ACETYLATED-ALPHA-LINKED ACIDIC DIPEPTIDASE"/>
    <property type="match status" value="1"/>
</dbReference>
<dbReference type="OrthoDB" id="5841748at2759"/>
<dbReference type="InterPro" id="IPR036757">
    <property type="entry name" value="TFR-like_dimer_dom_sf"/>
</dbReference>
<name>A0A7J0GEZ5_9ERIC</name>
<accession>A0A7J0GEZ5</accession>
<feature type="domain" description="Transferrin receptor-like dimerisation" evidence="2">
    <location>
        <begin position="462"/>
        <end position="554"/>
    </location>
</feature>
<dbReference type="SUPFAM" id="SSF53187">
    <property type="entry name" value="Zn-dependent exopeptidases"/>
    <property type="match status" value="1"/>
</dbReference>
<evidence type="ECO:0000259" key="3">
    <source>
        <dbReference type="Pfam" id="PF04389"/>
    </source>
</evidence>
<dbReference type="Pfam" id="PF04253">
    <property type="entry name" value="TFR_dimer"/>
    <property type="match status" value="1"/>
</dbReference>
<dbReference type="InterPro" id="IPR039373">
    <property type="entry name" value="Peptidase_M28B"/>
</dbReference>
<dbReference type="AlphaFoldDB" id="A0A7J0GEZ5"/>
<dbReference type="Pfam" id="PF04389">
    <property type="entry name" value="Peptidase_M28"/>
    <property type="match status" value="1"/>
</dbReference>
<dbReference type="Gene3D" id="3.40.630.10">
    <property type="entry name" value="Zn peptidases"/>
    <property type="match status" value="1"/>
</dbReference>